<evidence type="ECO:0000256" key="11">
    <source>
        <dbReference type="ARBA" id="ARBA00022771"/>
    </source>
</evidence>
<keyword evidence="6" id="KW-0813">Transport</keyword>
<keyword evidence="11 18" id="KW-0863">Zinc-finger</keyword>
<dbReference type="Proteomes" id="UP000625711">
    <property type="component" value="Unassembled WGS sequence"/>
</dbReference>
<comment type="caution">
    <text evidence="20">The sequence shown here is derived from an EMBL/GenBank/DDBJ whole genome shotgun (WGS) entry which is preliminary data.</text>
</comment>
<keyword evidence="13" id="KW-0862">Zinc</keyword>
<dbReference type="AlphaFoldDB" id="A0A834MCB5"/>
<comment type="subcellular location">
    <subcellularLocation>
        <location evidence="2">Peroxisome membrane</location>
        <topology evidence="2">Multi-pass membrane protein</topology>
    </subcellularLocation>
</comment>
<dbReference type="PANTHER" id="PTHR23350">
    <property type="entry name" value="PEROXISOME ASSEMBLY PROTEIN 10"/>
    <property type="match status" value="1"/>
</dbReference>
<evidence type="ECO:0000313" key="21">
    <source>
        <dbReference type="Proteomes" id="UP000625711"/>
    </source>
</evidence>
<evidence type="ECO:0000256" key="3">
    <source>
        <dbReference type="ARBA" id="ARBA00004906"/>
    </source>
</evidence>
<keyword evidence="16" id="KW-0472">Membrane</keyword>
<gene>
    <name evidence="20" type="ORF">GWI33_014483</name>
</gene>
<comment type="similarity">
    <text evidence="4">Belongs to the pex2/pex10/pex12 family.</text>
</comment>
<evidence type="ECO:0000256" key="1">
    <source>
        <dbReference type="ARBA" id="ARBA00000900"/>
    </source>
</evidence>
<evidence type="ECO:0000256" key="14">
    <source>
        <dbReference type="ARBA" id="ARBA00022927"/>
    </source>
</evidence>
<keyword evidence="7" id="KW-0962">Peroxisome biogenesis</keyword>
<accession>A0A834MCB5</accession>
<dbReference type="PROSITE" id="PS00518">
    <property type="entry name" value="ZF_RING_1"/>
    <property type="match status" value="1"/>
</dbReference>
<dbReference type="PANTHER" id="PTHR23350:SF0">
    <property type="entry name" value="PEROXISOME BIOGENESIS FACTOR 10"/>
    <property type="match status" value="1"/>
</dbReference>
<dbReference type="EC" id="2.3.2.27" evidence="5"/>
<dbReference type="InterPro" id="IPR013083">
    <property type="entry name" value="Znf_RING/FYVE/PHD"/>
</dbReference>
<evidence type="ECO:0000256" key="2">
    <source>
        <dbReference type="ARBA" id="ARBA00004585"/>
    </source>
</evidence>
<evidence type="ECO:0000256" key="15">
    <source>
        <dbReference type="ARBA" id="ARBA00022989"/>
    </source>
</evidence>
<dbReference type="Pfam" id="PF13923">
    <property type="entry name" value="zf-C3HC4_2"/>
    <property type="match status" value="1"/>
</dbReference>
<keyword evidence="14" id="KW-0653">Protein transport</keyword>
<dbReference type="SUPFAM" id="SSF57850">
    <property type="entry name" value="RING/U-box"/>
    <property type="match status" value="1"/>
</dbReference>
<evidence type="ECO:0000256" key="7">
    <source>
        <dbReference type="ARBA" id="ARBA00022593"/>
    </source>
</evidence>
<dbReference type="GO" id="GO:0008270">
    <property type="term" value="F:zinc ion binding"/>
    <property type="evidence" value="ECO:0007669"/>
    <property type="project" value="UniProtKB-KW"/>
</dbReference>
<dbReference type="EMBL" id="JAACXV010013700">
    <property type="protein sequence ID" value="KAF7272774.1"/>
    <property type="molecule type" value="Genomic_DNA"/>
</dbReference>
<dbReference type="GO" id="GO:0016558">
    <property type="term" value="P:protein import into peroxisome matrix"/>
    <property type="evidence" value="ECO:0007669"/>
    <property type="project" value="InterPro"/>
</dbReference>
<evidence type="ECO:0000256" key="13">
    <source>
        <dbReference type="ARBA" id="ARBA00022833"/>
    </source>
</evidence>
<dbReference type="InterPro" id="IPR006845">
    <property type="entry name" value="Pex_N"/>
</dbReference>
<keyword evidence="9" id="KW-0812">Transmembrane</keyword>
<evidence type="ECO:0000256" key="5">
    <source>
        <dbReference type="ARBA" id="ARBA00012483"/>
    </source>
</evidence>
<dbReference type="SMART" id="SM00184">
    <property type="entry name" value="RING"/>
    <property type="match status" value="1"/>
</dbReference>
<name>A0A834MCB5_RHYFE</name>
<keyword evidence="12" id="KW-0833">Ubl conjugation pathway</keyword>
<evidence type="ECO:0000256" key="9">
    <source>
        <dbReference type="ARBA" id="ARBA00022692"/>
    </source>
</evidence>
<dbReference type="PROSITE" id="PS50089">
    <property type="entry name" value="ZF_RING_2"/>
    <property type="match status" value="1"/>
</dbReference>
<dbReference type="GO" id="GO:0061630">
    <property type="term" value="F:ubiquitin protein ligase activity"/>
    <property type="evidence" value="ECO:0007669"/>
    <property type="project" value="UniProtKB-EC"/>
</dbReference>
<comment type="catalytic activity">
    <reaction evidence="1">
        <text>S-ubiquitinyl-[E2 ubiquitin-conjugating enzyme]-L-cysteine + [acceptor protein]-L-lysine = [E2 ubiquitin-conjugating enzyme]-L-cysteine + N(6)-ubiquitinyl-[acceptor protein]-L-lysine.</text>
        <dbReference type="EC" id="2.3.2.27"/>
    </reaction>
</comment>
<dbReference type="InterPro" id="IPR025654">
    <property type="entry name" value="PEX2/10"/>
</dbReference>
<comment type="pathway">
    <text evidence="3">Protein modification; protein ubiquitination.</text>
</comment>
<evidence type="ECO:0000256" key="4">
    <source>
        <dbReference type="ARBA" id="ARBA00008704"/>
    </source>
</evidence>
<dbReference type="Pfam" id="PF04757">
    <property type="entry name" value="Pex2_Pex12"/>
    <property type="match status" value="1"/>
</dbReference>
<dbReference type="OrthoDB" id="6270329at2759"/>
<evidence type="ECO:0000256" key="12">
    <source>
        <dbReference type="ARBA" id="ARBA00022786"/>
    </source>
</evidence>
<evidence type="ECO:0000256" key="8">
    <source>
        <dbReference type="ARBA" id="ARBA00022679"/>
    </source>
</evidence>
<protein>
    <recommendedName>
        <fullName evidence="5">RING-type E3 ubiquitin transferase</fullName>
        <ecNumber evidence="5">2.3.2.27</ecNumber>
    </recommendedName>
</protein>
<dbReference type="Gene3D" id="3.30.40.10">
    <property type="entry name" value="Zinc/RING finger domain, C3HC4 (zinc finger)"/>
    <property type="match status" value="1"/>
</dbReference>
<evidence type="ECO:0000259" key="19">
    <source>
        <dbReference type="PROSITE" id="PS50089"/>
    </source>
</evidence>
<dbReference type="GO" id="GO:0005778">
    <property type="term" value="C:peroxisomal membrane"/>
    <property type="evidence" value="ECO:0007669"/>
    <property type="project" value="UniProtKB-SubCell"/>
</dbReference>
<evidence type="ECO:0000256" key="18">
    <source>
        <dbReference type="PROSITE-ProRule" id="PRU00175"/>
    </source>
</evidence>
<dbReference type="InterPro" id="IPR001841">
    <property type="entry name" value="Znf_RING"/>
</dbReference>
<evidence type="ECO:0000256" key="10">
    <source>
        <dbReference type="ARBA" id="ARBA00022723"/>
    </source>
</evidence>
<evidence type="ECO:0000256" key="16">
    <source>
        <dbReference type="ARBA" id="ARBA00023136"/>
    </source>
</evidence>
<keyword evidence="8" id="KW-0808">Transferase</keyword>
<keyword evidence="10" id="KW-0479">Metal-binding</keyword>
<evidence type="ECO:0000256" key="17">
    <source>
        <dbReference type="ARBA" id="ARBA00023140"/>
    </source>
</evidence>
<feature type="domain" description="RING-type" evidence="19">
    <location>
        <begin position="176"/>
        <end position="212"/>
    </location>
</feature>
<reference evidence="20" key="1">
    <citation type="submission" date="2020-08" db="EMBL/GenBank/DDBJ databases">
        <title>Genome sequencing and assembly of the red palm weevil Rhynchophorus ferrugineus.</title>
        <authorList>
            <person name="Dias G.B."/>
            <person name="Bergman C.M."/>
            <person name="Manee M."/>
        </authorList>
    </citation>
    <scope>NUCLEOTIDE SEQUENCE</scope>
    <source>
        <strain evidence="20">AA-2017</strain>
        <tissue evidence="20">Whole larva</tissue>
    </source>
</reference>
<dbReference type="InterPro" id="IPR017907">
    <property type="entry name" value="Znf_RING_CS"/>
</dbReference>
<keyword evidence="17" id="KW-0576">Peroxisome</keyword>
<organism evidence="20 21">
    <name type="scientific">Rhynchophorus ferrugineus</name>
    <name type="common">Red palm weevil</name>
    <name type="synonym">Curculio ferrugineus</name>
    <dbReference type="NCBI Taxonomy" id="354439"/>
    <lineage>
        <taxon>Eukaryota</taxon>
        <taxon>Metazoa</taxon>
        <taxon>Ecdysozoa</taxon>
        <taxon>Arthropoda</taxon>
        <taxon>Hexapoda</taxon>
        <taxon>Insecta</taxon>
        <taxon>Pterygota</taxon>
        <taxon>Neoptera</taxon>
        <taxon>Endopterygota</taxon>
        <taxon>Coleoptera</taxon>
        <taxon>Polyphaga</taxon>
        <taxon>Cucujiformia</taxon>
        <taxon>Curculionidae</taxon>
        <taxon>Dryophthorinae</taxon>
        <taxon>Rhynchophorus</taxon>
    </lineage>
</organism>
<evidence type="ECO:0000256" key="6">
    <source>
        <dbReference type="ARBA" id="ARBA00022448"/>
    </source>
</evidence>
<keyword evidence="15" id="KW-1133">Transmembrane helix</keyword>
<proteinExistence type="inferred from homology"/>
<keyword evidence="21" id="KW-1185">Reference proteome</keyword>
<evidence type="ECO:0000313" key="20">
    <source>
        <dbReference type="EMBL" id="KAF7272774.1"/>
    </source>
</evidence>
<sequence>MQFYKAQIADILRCNQRDEAFISDLESQLHSFLKYINSRSYHRIRQSIPLIANVWYYYMTSLSNLQTLGEEYAGIIRITKNNKIPSTLIQILWLVLHIGGEPLFDRALIAAEKQINRSVSLTSNAKEEIIITSLIDLQESVMYCSGTGCKTIHSQEVLISLDMKTTSLVVASSKYCVLCTENIKGPTSTPCGHIFCWDCIQDSLSYQKNCPIWIIGEDSILN</sequence>